<keyword evidence="11 14" id="KW-0520">NAD</keyword>
<dbReference type="GO" id="GO:0008803">
    <property type="term" value="F:bis(5'-nucleosyl)-tetraphosphatase (symmetrical) activity"/>
    <property type="evidence" value="ECO:0007669"/>
    <property type="project" value="UniProtKB-EC"/>
</dbReference>
<proteinExistence type="inferred from homology"/>
<dbReference type="GO" id="GO:0046872">
    <property type="term" value="F:metal ion binding"/>
    <property type="evidence" value="ECO:0007669"/>
    <property type="project" value="UniProtKB-KW"/>
</dbReference>
<evidence type="ECO:0000256" key="6">
    <source>
        <dbReference type="ARBA" id="ARBA00022723"/>
    </source>
</evidence>
<comment type="similarity">
    <text evidence="14">Belongs to the NadD family.</text>
</comment>
<evidence type="ECO:0000256" key="10">
    <source>
        <dbReference type="ARBA" id="ARBA00023004"/>
    </source>
</evidence>
<dbReference type="Pfam" id="PF01467">
    <property type="entry name" value="CTP_transf_like"/>
    <property type="match status" value="1"/>
</dbReference>
<dbReference type="InterPro" id="IPR006674">
    <property type="entry name" value="HD_domain"/>
</dbReference>
<evidence type="ECO:0000256" key="3">
    <source>
        <dbReference type="ARBA" id="ARBA00022642"/>
    </source>
</evidence>
<dbReference type="SUPFAM" id="SSF52374">
    <property type="entry name" value="Nucleotidylyl transferase"/>
    <property type="match status" value="1"/>
</dbReference>
<keyword evidence="10" id="KW-0408">Iron</keyword>
<keyword evidence="5 14" id="KW-0548">Nucleotidyltransferase</keyword>
<sequence>MRIAVYGGSFNPPHPAHVRAARLAYAALAPDKLLVIPAADPPHKALAAGSPTPEERFELTKLAFRDFPEAEISDVELRRGGESYTSDTVEELAREYSGAELWLVIGTDMLTSFERWHEFRSILAGAALAVLPRNEGELPEIERCAARFEALYGARVRIIDAAPLPMSSSEMRDMLVARRGADVLDGEVYARIIRLRDYGAKPQLDWLRERAYAYLKPKRIPHVAGCEQEASKLALRWGEDPGDAAEAGILHDITKKLSMDEQLILAEKYGIVFDKFERENIKLTHAITGAALSKELFGVPERIYSAIRWHTTGRADMTLLEKIIYIADYIEPTRDFEGVERLRQLAYEDIDSAMALGLRMSLEELRQSGIEPHGATVSALAWYGKDKV</sequence>
<dbReference type="GO" id="GO:0005524">
    <property type="term" value="F:ATP binding"/>
    <property type="evidence" value="ECO:0007669"/>
    <property type="project" value="UniProtKB-KW"/>
</dbReference>
<reference evidence="17" key="2">
    <citation type="journal article" date="2021" name="PeerJ">
        <title>Extensive microbial diversity within the chicken gut microbiome revealed by metagenomics and culture.</title>
        <authorList>
            <person name="Gilroy R."/>
            <person name="Ravi A."/>
            <person name="Getino M."/>
            <person name="Pursley I."/>
            <person name="Horton D.L."/>
            <person name="Alikhan N.F."/>
            <person name="Baker D."/>
            <person name="Gharbi K."/>
            <person name="Hall N."/>
            <person name="Watson M."/>
            <person name="Adriaenssens E.M."/>
            <person name="Foster-Nyarko E."/>
            <person name="Jarju S."/>
            <person name="Secka A."/>
            <person name="Antonio M."/>
            <person name="Oren A."/>
            <person name="Chaudhuri R.R."/>
            <person name="La Ragione R."/>
            <person name="Hildebrand F."/>
            <person name="Pallen M.J."/>
        </authorList>
    </citation>
    <scope>NUCLEOTIDE SEQUENCE</scope>
    <source>
        <strain evidence="17">ChiGjej3B3-7149</strain>
    </source>
</reference>
<feature type="domain" description="HD" evidence="16">
    <location>
        <begin position="222"/>
        <end position="331"/>
    </location>
</feature>
<keyword evidence="9 14" id="KW-0067">ATP-binding</keyword>
<evidence type="ECO:0000313" key="18">
    <source>
        <dbReference type="Proteomes" id="UP000824238"/>
    </source>
</evidence>
<dbReference type="Gene3D" id="3.40.50.620">
    <property type="entry name" value="HUPs"/>
    <property type="match status" value="1"/>
</dbReference>
<dbReference type="InterPro" id="IPR005249">
    <property type="entry name" value="YqeK"/>
</dbReference>
<dbReference type="InterPro" id="IPR004821">
    <property type="entry name" value="Cyt_trans-like"/>
</dbReference>
<dbReference type="GO" id="GO:0009435">
    <property type="term" value="P:NAD+ biosynthetic process"/>
    <property type="evidence" value="ECO:0007669"/>
    <property type="project" value="UniProtKB-UniRule"/>
</dbReference>
<dbReference type="Gene3D" id="1.10.3210.10">
    <property type="entry name" value="Hypothetical protein af1432"/>
    <property type="match status" value="1"/>
</dbReference>
<gene>
    <name evidence="14 17" type="primary">nadD</name>
    <name evidence="17" type="ORF">IAD36_09070</name>
</gene>
<dbReference type="InterPro" id="IPR005248">
    <property type="entry name" value="NadD/NMNAT"/>
</dbReference>
<evidence type="ECO:0000313" key="17">
    <source>
        <dbReference type="EMBL" id="HIR55728.1"/>
    </source>
</evidence>
<dbReference type="PANTHER" id="PTHR39321">
    <property type="entry name" value="NICOTINATE-NUCLEOTIDE ADENYLYLTRANSFERASE-RELATED"/>
    <property type="match status" value="1"/>
</dbReference>
<evidence type="ECO:0000256" key="1">
    <source>
        <dbReference type="ARBA" id="ARBA00002324"/>
    </source>
</evidence>
<organism evidence="17 18">
    <name type="scientific">Candidatus Scatomorpha intestinigallinarum</name>
    <dbReference type="NCBI Taxonomy" id="2840923"/>
    <lineage>
        <taxon>Bacteria</taxon>
        <taxon>Bacillati</taxon>
        <taxon>Bacillota</taxon>
        <taxon>Clostridia</taxon>
        <taxon>Eubacteriales</taxon>
        <taxon>Candidatus Scatomorpha</taxon>
    </lineage>
</organism>
<comment type="catalytic activity">
    <reaction evidence="12 14">
        <text>nicotinate beta-D-ribonucleotide + ATP + H(+) = deamido-NAD(+) + diphosphate</text>
        <dbReference type="Rhea" id="RHEA:22860"/>
        <dbReference type="ChEBI" id="CHEBI:15378"/>
        <dbReference type="ChEBI" id="CHEBI:30616"/>
        <dbReference type="ChEBI" id="CHEBI:33019"/>
        <dbReference type="ChEBI" id="CHEBI:57502"/>
        <dbReference type="ChEBI" id="CHEBI:58437"/>
        <dbReference type="EC" id="2.7.7.18"/>
    </reaction>
</comment>
<evidence type="ECO:0000256" key="7">
    <source>
        <dbReference type="ARBA" id="ARBA00022741"/>
    </source>
</evidence>
<dbReference type="Proteomes" id="UP000824238">
    <property type="component" value="Unassembled WGS sequence"/>
</dbReference>
<comment type="pathway">
    <text evidence="2 14">Cofactor biosynthesis; NAD(+) biosynthesis; deamido-NAD(+) from nicotinate D-ribonucleotide: step 1/1.</text>
</comment>
<evidence type="ECO:0000256" key="5">
    <source>
        <dbReference type="ARBA" id="ARBA00022695"/>
    </source>
</evidence>
<evidence type="ECO:0000256" key="12">
    <source>
        <dbReference type="ARBA" id="ARBA00048721"/>
    </source>
</evidence>
<comment type="catalytic activity">
    <reaction evidence="13">
        <text>P(1),P(4)-bis(5'-adenosyl) tetraphosphate + H2O = 2 ADP + 2 H(+)</text>
        <dbReference type="Rhea" id="RHEA:24252"/>
        <dbReference type="ChEBI" id="CHEBI:15377"/>
        <dbReference type="ChEBI" id="CHEBI:15378"/>
        <dbReference type="ChEBI" id="CHEBI:58141"/>
        <dbReference type="ChEBI" id="CHEBI:456216"/>
        <dbReference type="EC" id="3.6.1.41"/>
    </reaction>
</comment>
<dbReference type="Pfam" id="PF01966">
    <property type="entry name" value="HD"/>
    <property type="match status" value="1"/>
</dbReference>
<dbReference type="PANTHER" id="PTHR39321:SF3">
    <property type="entry name" value="PHOSPHOPANTETHEINE ADENYLYLTRANSFERASE"/>
    <property type="match status" value="1"/>
</dbReference>
<evidence type="ECO:0000259" key="15">
    <source>
        <dbReference type="Pfam" id="PF01467"/>
    </source>
</evidence>
<dbReference type="EC" id="2.7.7.18" evidence="14"/>
<dbReference type="AlphaFoldDB" id="A0A9D1DMT3"/>
<keyword evidence="6" id="KW-0479">Metal-binding</keyword>
<dbReference type="SUPFAM" id="SSF109604">
    <property type="entry name" value="HD-domain/PDEase-like"/>
    <property type="match status" value="1"/>
</dbReference>
<evidence type="ECO:0000259" key="16">
    <source>
        <dbReference type="Pfam" id="PF01966"/>
    </source>
</evidence>
<keyword evidence="8" id="KW-0378">Hydrolase</keyword>
<comment type="caution">
    <text evidence="17">The sequence shown here is derived from an EMBL/GenBank/DDBJ whole genome shotgun (WGS) entry which is preliminary data.</text>
</comment>
<accession>A0A9D1DMT3</accession>
<evidence type="ECO:0000256" key="14">
    <source>
        <dbReference type="HAMAP-Rule" id="MF_00244"/>
    </source>
</evidence>
<dbReference type="EMBL" id="DVHH01000218">
    <property type="protein sequence ID" value="HIR55728.1"/>
    <property type="molecule type" value="Genomic_DNA"/>
</dbReference>
<keyword evidence="4 14" id="KW-0808">Transferase</keyword>
<reference evidence="17" key="1">
    <citation type="submission" date="2020-10" db="EMBL/GenBank/DDBJ databases">
        <authorList>
            <person name="Gilroy R."/>
        </authorList>
    </citation>
    <scope>NUCLEOTIDE SEQUENCE</scope>
    <source>
        <strain evidence="17">ChiGjej3B3-7149</strain>
    </source>
</reference>
<feature type="domain" description="Cytidyltransferase-like" evidence="15">
    <location>
        <begin position="5"/>
        <end position="172"/>
    </location>
</feature>
<dbReference type="NCBIfam" id="TIGR00488">
    <property type="entry name" value="bis(5'-nucleosyl)-tetraphosphatase (symmetrical) YqeK"/>
    <property type="match status" value="1"/>
</dbReference>
<protein>
    <recommendedName>
        <fullName evidence="14">Probable nicotinate-nucleotide adenylyltransferase</fullName>
        <ecNumber evidence="14">2.7.7.18</ecNumber>
    </recommendedName>
    <alternativeName>
        <fullName evidence="14">Deamido-NAD(+) diphosphorylase</fullName>
    </alternativeName>
    <alternativeName>
        <fullName evidence="14">Deamido-NAD(+) pyrophosphorylase</fullName>
    </alternativeName>
    <alternativeName>
        <fullName evidence="14">Nicotinate mononucleotide adenylyltransferase</fullName>
        <shortName evidence="14">NaMN adenylyltransferase</shortName>
    </alternativeName>
</protein>
<dbReference type="HAMAP" id="MF_00244">
    <property type="entry name" value="NaMN_adenylyltr"/>
    <property type="match status" value="1"/>
</dbReference>
<keyword evidence="3 14" id="KW-0662">Pyridine nucleotide biosynthesis</keyword>
<evidence type="ECO:0000256" key="2">
    <source>
        <dbReference type="ARBA" id="ARBA00005019"/>
    </source>
</evidence>
<evidence type="ECO:0000256" key="9">
    <source>
        <dbReference type="ARBA" id="ARBA00022840"/>
    </source>
</evidence>
<dbReference type="InterPro" id="IPR014729">
    <property type="entry name" value="Rossmann-like_a/b/a_fold"/>
</dbReference>
<evidence type="ECO:0000256" key="8">
    <source>
        <dbReference type="ARBA" id="ARBA00022801"/>
    </source>
</evidence>
<dbReference type="CDD" id="cd00077">
    <property type="entry name" value="HDc"/>
    <property type="match status" value="1"/>
</dbReference>
<evidence type="ECO:0000256" key="4">
    <source>
        <dbReference type="ARBA" id="ARBA00022679"/>
    </source>
</evidence>
<keyword evidence="7 14" id="KW-0547">Nucleotide-binding</keyword>
<evidence type="ECO:0000256" key="11">
    <source>
        <dbReference type="ARBA" id="ARBA00023027"/>
    </source>
</evidence>
<dbReference type="NCBIfam" id="TIGR00482">
    <property type="entry name" value="nicotinate (nicotinamide) nucleotide adenylyltransferase"/>
    <property type="match status" value="1"/>
</dbReference>
<name>A0A9D1DMT3_9FIRM</name>
<dbReference type="GO" id="GO:0004515">
    <property type="term" value="F:nicotinate-nucleotide adenylyltransferase activity"/>
    <property type="evidence" value="ECO:0007669"/>
    <property type="project" value="UniProtKB-UniRule"/>
</dbReference>
<dbReference type="InterPro" id="IPR003607">
    <property type="entry name" value="HD/PDEase_dom"/>
</dbReference>
<evidence type="ECO:0000256" key="13">
    <source>
        <dbReference type="ARBA" id="ARBA00049417"/>
    </source>
</evidence>
<dbReference type="CDD" id="cd02165">
    <property type="entry name" value="NMNAT"/>
    <property type="match status" value="1"/>
</dbReference>
<comment type="function">
    <text evidence="1 14">Catalyzes the reversible adenylation of nicotinate mononucleotide (NaMN) to nicotinic acid adenine dinucleotide (NaAD).</text>
</comment>